<sequence>MIDIIFICINTLLTIFIYFINIKFDDYNIWKIYVSLLILTIIYGIIYSYFHNSFNSTYTILINLFIYITVCIITYFVFKKKTIYGLSYDTYL</sequence>
<evidence type="ECO:0000256" key="1">
    <source>
        <dbReference type="SAM" id="Phobius"/>
    </source>
</evidence>
<protein>
    <submittedName>
        <fullName evidence="2">Uncharacterized protein</fullName>
    </submittedName>
</protein>
<feature type="transmembrane region" description="Helical" evidence="1">
    <location>
        <begin position="5"/>
        <end position="24"/>
    </location>
</feature>
<proteinExistence type="predicted"/>
<accession>A0A6C0BEM8</accession>
<organism evidence="2">
    <name type="scientific">viral metagenome</name>
    <dbReference type="NCBI Taxonomy" id="1070528"/>
    <lineage>
        <taxon>unclassified sequences</taxon>
        <taxon>metagenomes</taxon>
        <taxon>organismal metagenomes</taxon>
    </lineage>
</organism>
<evidence type="ECO:0000313" key="2">
    <source>
        <dbReference type="EMBL" id="QHS90231.1"/>
    </source>
</evidence>
<reference evidence="2" key="1">
    <citation type="journal article" date="2020" name="Nature">
        <title>Giant virus diversity and host interactions through global metagenomics.</title>
        <authorList>
            <person name="Schulz F."/>
            <person name="Roux S."/>
            <person name="Paez-Espino D."/>
            <person name="Jungbluth S."/>
            <person name="Walsh D.A."/>
            <person name="Denef V.J."/>
            <person name="McMahon K.D."/>
            <person name="Konstantinidis K.T."/>
            <person name="Eloe-Fadrosh E.A."/>
            <person name="Kyrpides N.C."/>
            <person name="Woyke T."/>
        </authorList>
    </citation>
    <scope>NUCLEOTIDE SEQUENCE</scope>
    <source>
        <strain evidence="2">GVMAG-M-3300010160-60</strain>
    </source>
</reference>
<feature type="transmembrane region" description="Helical" evidence="1">
    <location>
        <begin position="30"/>
        <end position="50"/>
    </location>
</feature>
<dbReference type="AlphaFoldDB" id="A0A6C0BEM8"/>
<keyword evidence="1" id="KW-0812">Transmembrane</keyword>
<keyword evidence="1" id="KW-1133">Transmembrane helix</keyword>
<feature type="transmembrane region" description="Helical" evidence="1">
    <location>
        <begin position="57"/>
        <end position="78"/>
    </location>
</feature>
<name>A0A6C0BEM8_9ZZZZ</name>
<keyword evidence="1" id="KW-0472">Membrane</keyword>
<dbReference type="EMBL" id="MN739130">
    <property type="protein sequence ID" value="QHS90231.1"/>
    <property type="molecule type" value="Genomic_DNA"/>
</dbReference>